<evidence type="ECO:0000313" key="2">
    <source>
        <dbReference type="Proteomes" id="UP000539473"/>
    </source>
</evidence>
<comment type="caution">
    <text evidence="1">The sequence shown here is derived from an EMBL/GenBank/DDBJ whole genome shotgun (WGS) entry which is preliminary data.</text>
</comment>
<gene>
    <name evidence="1" type="ORF">HNQ07_000335</name>
</gene>
<dbReference type="Proteomes" id="UP000539473">
    <property type="component" value="Unassembled WGS sequence"/>
</dbReference>
<evidence type="ECO:0000313" key="1">
    <source>
        <dbReference type="EMBL" id="MBB5374891.1"/>
    </source>
</evidence>
<dbReference type="Pfam" id="PF06042">
    <property type="entry name" value="NTP_transf_6"/>
    <property type="match status" value="1"/>
</dbReference>
<dbReference type="PANTHER" id="PTHR39166:SF1">
    <property type="entry name" value="BLL1166 PROTEIN"/>
    <property type="match status" value="1"/>
</dbReference>
<proteinExistence type="predicted"/>
<dbReference type="EMBL" id="JACHFK010000001">
    <property type="protein sequence ID" value="MBB5374891.1"/>
    <property type="molecule type" value="Genomic_DNA"/>
</dbReference>
<protein>
    <recommendedName>
        <fullName evidence="3">Nucleotidyltransferase family protein</fullName>
    </recommendedName>
</protein>
<accession>A0A7W8KB72</accession>
<reference evidence="1 2" key="1">
    <citation type="submission" date="2020-08" db="EMBL/GenBank/DDBJ databases">
        <title>Genomic Encyclopedia of Type Strains, Phase IV (KMG-IV): sequencing the most valuable type-strain genomes for metagenomic binning, comparative biology and taxonomic classification.</title>
        <authorList>
            <person name="Goeker M."/>
        </authorList>
    </citation>
    <scope>NUCLEOTIDE SEQUENCE [LARGE SCALE GENOMIC DNA]</scope>
    <source>
        <strain evidence="1 2">DSM 27521</strain>
    </source>
</reference>
<sequence>MARLGPRVAVRGALSGAAAKRTAGVTEAEFLDTVRRNPVTAAILGRLAALGTQQTHLVAGALFQTVWNVRSGQPPGAYILDYDIFYWDDDASFDAEDRVIRRATAVFRDLDVRVEVRNQARVHLWFPQRTGLVRPPLTSVRDGIDQFLVECTRVGVDAAGRVYAPSGLDDLAAGLLRLNPRNHTPDLYAAKVASYVARWPWLVALPPALHG</sequence>
<dbReference type="PANTHER" id="PTHR39166">
    <property type="entry name" value="BLL1166 PROTEIN"/>
    <property type="match status" value="1"/>
</dbReference>
<dbReference type="AlphaFoldDB" id="A0A7W8KB72"/>
<evidence type="ECO:0008006" key="3">
    <source>
        <dbReference type="Google" id="ProtNLM"/>
    </source>
</evidence>
<name>A0A7W8KB72_9DEIO</name>
<dbReference type="InterPro" id="IPR009267">
    <property type="entry name" value="NTP_transf_6"/>
</dbReference>
<organism evidence="1 2">
    <name type="scientific">Deinococcus metalli</name>
    <dbReference type="NCBI Taxonomy" id="1141878"/>
    <lineage>
        <taxon>Bacteria</taxon>
        <taxon>Thermotogati</taxon>
        <taxon>Deinococcota</taxon>
        <taxon>Deinococci</taxon>
        <taxon>Deinococcales</taxon>
        <taxon>Deinococcaceae</taxon>
        <taxon>Deinococcus</taxon>
    </lineage>
</organism>